<dbReference type="Pfam" id="PF00520">
    <property type="entry name" value="Ion_trans"/>
    <property type="match status" value="1"/>
</dbReference>
<sequence>MAIKQDRDCGGISCTGGVLSLTSFHGIHAVVHHHHLLGGAIFVSRQVIDAVGPNKQPRYNHAPWMGLYIIIFVFLGSFWINLLVSVIIDYYSRLMLEEGDLLDSKEAREWMKLLQFSGRTQRDYWSKVPEPANQIRARCYAIASWPYFDNFIMGVILANVVVMAMPHANSTRRFDDATSYLNAAFTFIFILEAAIKIAAMGPKLYIQDHWNKLDMFVILTSIPDLLSLIVPLGAGTEVITVFRLMRIGRMFKLIKNTRGLRTLFNTLISSAPAMVKVGSLLFLVMFIYAVLGMNLFGAPGSPFDDYGDTNFNDFGASLIALFQVFTADGWSAVMAQAAGCDPMEFQCRTGGQALVACLFFCSFIMLATFIMLNLVIAVILDNFISNAQSEGLLKTSNFTDLMKMVIALRVFVRMLRVKIDGMRMIDELKAMTAAVTAAENKDWDRRSRVRKKLIRLKGGSEHCGPPTTGALGSCPSLVHGDGLISRAISMQRSSYQSVMSRRLLGGGPGTGAGGAEGDASAAECRDSVPRVLGFGLGFNLGSLRRTFTRQGSSSSMARTVSVSGPLPRLIGATAVGMAAAGSGPGYQLPGPVLSGPGAHYEYEATCRGSGQTLWQGAGMDGLEDFGGTRLTSDPAEVPGGMTVGFGHRASPTSTVAAPSAASAAGAAAGAAYGGGGGGAVSHGGGSISRSHPVE</sequence>
<dbReference type="GO" id="GO:0001518">
    <property type="term" value="C:voltage-gated sodium channel complex"/>
    <property type="evidence" value="ECO:0007669"/>
    <property type="project" value="TreeGrafter"/>
</dbReference>
<feature type="transmembrane region" description="Helical" evidence="5">
    <location>
        <begin position="225"/>
        <end position="245"/>
    </location>
</feature>
<dbReference type="InterPro" id="IPR027359">
    <property type="entry name" value="Volt_channel_dom_sf"/>
</dbReference>
<keyword evidence="4 5" id="KW-0472">Membrane</keyword>
<evidence type="ECO:0000256" key="1">
    <source>
        <dbReference type="ARBA" id="ARBA00004141"/>
    </source>
</evidence>
<dbReference type="InterPro" id="IPR005821">
    <property type="entry name" value="Ion_trans_dom"/>
</dbReference>
<dbReference type="OrthoDB" id="541396at2759"/>
<evidence type="ECO:0000256" key="5">
    <source>
        <dbReference type="SAM" id="Phobius"/>
    </source>
</evidence>
<dbReference type="Gene3D" id="1.20.120.350">
    <property type="entry name" value="Voltage-gated potassium channels. Chain C"/>
    <property type="match status" value="1"/>
</dbReference>
<comment type="subcellular location">
    <subcellularLocation>
        <location evidence="1">Membrane</location>
        <topology evidence="1">Multi-pass membrane protein</topology>
    </subcellularLocation>
</comment>
<dbReference type="EMBL" id="BNCP01000007">
    <property type="protein sequence ID" value="GIL75523.1"/>
    <property type="molecule type" value="Genomic_DNA"/>
</dbReference>
<gene>
    <name evidence="7" type="ORF">Vretifemale_5294</name>
</gene>
<reference evidence="7" key="1">
    <citation type="journal article" date="2021" name="Proc. Natl. Acad. Sci. U.S.A.">
        <title>Three genomes in the algal genus Volvox reveal the fate of a haploid sex-determining region after a transition to homothallism.</title>
        <authorList>
            <person name="Yamamoto K."/>
            <person name="Hamaji T."/>
            <person name="Kawai-Toyooka H."/>
            <person name="Matsuzaki R."/>
            <person name="Takahashi F."/>
            <person name="Nishimura Y."/>
            <person name="Kawachi M."/>
            <person name="Noguchi H."/>
            <person name="Minakuchi Y."/>
            <person name="Umen J.G."/>
            <person name="Toyoda A."/>
            <person name="Nozaki H."/>
        </authorList>
    </citation>
    <scope>NUCLEOTIDE SEQUENCE</scope>
    <source>
        <strain evidence="7">NIES-3786</strain>
    </source>
</reference>
<feature type="transmembrane region" description="Helical" evidence="5">
    <location>
        <begin position="353"/>
        <end position="380"/>
    </location>
</feature>
<protein>
    <recommendedName>
        <fullName evidence="6">Ion transport domain-containing protein</fullName>
    </recommendedName>
</protein>
<dbReference type="FunFam" id="1.20.120.350:FF:000072">
    <property type="entry name" value="Voltage-dependent T-type calcium channel subunit alpha"/>
    <property type="match status" value="1"/>
</dbReference>
<evidence type="ECO:0000256" key="4">
    <source>
        <dbReference type="ARBA" id="ARBA00023136"/>
    </source>
</evidence>
<evidence type="ECO:0000313" key="7">
    <source>
        <dbReference type="EMBL" id="GIL75523.1"/>
    </source>
</evidence>
<organism evidence="7 8">
    <name type="scientific">Volvox reticuliferus</name>
    <dbReference type="NCBI Taxonomy" id="1737510"/>
    <lineage>
        <taxon>Eukaryota</taxon>
        <taxon>Viridiplantae</taxon>
        <taxon>Chlorophyta</taxon>
        <taxon>core chlorophytes</taxon>
        <taxon>Chlorophyceae</taxon>
        <taxon>CS clade</taxon>
        <taxon>Chlamydomonadales</taxon>
        <taxon>Volvocaceae</taxon>
        <taxon>Volvox</taxon>
    </lineage>
</organism>
<feature type="transmembrane region" description="Helical" evidence="5">
    <location>
        <begin position="311"/>
        <end position="333"/>
    </location>
</feature>
<dbReference type="Gene3D" id="1.10.287.70">
    <property type="match status" value="1"/>
</dbReference>
<dbReference type="InterPro" id="IPR043203">
    <property type="entry name" value="VGCC_Ca_Na"/>
</dbReference>
<dbReference type="SUPFAM" id="SSF81324">
    <property type="entry name" value="Voltage-gated potassium channels"/>
    <property type="match status" value="1"/>
</dbReference>
<feature type="domain" description="Ion transport" evidence="6">
    <location>
        <begin position="145"/>
        <end position="385"/>
    </location>
</feature>
<feature type="transmembrane region" description="Helical" evidence="5">
    <location>
        <begin position="266"/>
        <end position="291"/>
    </location>
</feature>
<comment type="caution">
    <text evidence="7">The sequence shown here is derived from an EMBL/GenBank/DDBJ whole genome shotgun (WGS) entry which is preliminary data.</text>
</comment>
<evidence type="ECO:0000256" key="3">
    <source>
        <dbReference type="ARBA" id="ARBA00022989"/>
    </source>
</evidence>
<keyword evidence="3 5" id="KW-1133">Transmembrane helix</keyword>
<feature type="transmembrane region" description="Helical" evidence="5">
    <location>
        <begin position="180"/>
        <end position="205"/>
    </location>
</feature>
<keyword evidence="8" id="KW-1185">Reference proteome</keyword>
<feature type="transmembrane region" description="Helical" evidence="5">
    <location>
        <begin position="151"/>
        <end position="168"/>
    </location>
</feature>
<evidence type="ECO:0000313" key="8">
    <source>
        <dbReference type="Proteomes" id="UP000747110"/>
    </source>
</evidence>
<proteinExistence type="predicted"/>
<feature type="transmembrane region" description="Helical" evidence="5">
    <location>
        <begin position="65"/>
        <end position="88"/>
    </location>
</feature>
<evidence type="ECO:0000256" key="2">
    <source>
        <dbReference type="ARBA" id="ARBA00022692"/>
    </source>
</evidence>
<accession>A0A8J4C6B5</accession>
<dbReference type="Proteomes" id="UP000747110">
    <property type="component" value="Unassembled WGS sequence"/>
</dbReference>
<dbReference type="PANTHER" id="PTHR10037">
    <property type="entry name" value="VOLTAGE-GATED CATION CHANNEL CALCIUM AND SODIUM"/>
    <property type="match status" value="1"/>
</dbReference>
<dbReference type="PANTHER" id="PTHR10037:SF62">
    <property type="entry name" value="SODIUM CHANNEL PROTEIN 60E"/>
    <property type="match status" value="1"/>
</dbReference>
<keyword evidence="2 5" id="KW-0812">Transmembrane</keyword>
<dbReference type="GO" id="GO:0005248">
    <property type="term" value="F:voltage-gated sodium channel activity"/>
    <property type="evidence" value="ECO:0007669"/>
    <property type="project" value="TreeGrafter"/>
</dbReference>
<dbReference type="AlphaFoldDB" id="A0A8J4C6B5"/>
<dbReference type="FunFam" id="1.10.287.70:FF:000166">
    <property type="entry name" value="Voltage-gated Ca2+ channel, alpha subunit"/>
    <property type="match status" value="1"/>
</dbReference>
<evidence type="ECO:0000259" key="6">
    <source>
        <dbReference type="Pfam" id="PF00520"/>
    </source>
</evidence>
<name>A0A8J4C6B5_9CHLO</name>